<dbReference type="Gene3D" id="3.30.420.40">
    <property type="match status" value="1"/>
</dbReference>
<dbReference type="Proteomes" id="UP000011514">
    <property type="component" value="Unassembled WGS sequence"/>
</dbReference>
<evidence type="ECO:0000313" key="5">
    <source>
        <dbReference type="Proteomes" id="UP000011514"/>
    </source>
</evidence>
<dbReference type="eggNOG" id="arCOG01188">
    <property type="taxonomic scope" value="Archaea"/>
</dbReference>
<keyword evidence="4" id="KW-0808">Transferase</keyword>
<name>M0DKT3_9EURY</name>
<dbReference type="InterPro" id="IPR051338">
    <property type="entry name" value="NodU/CmcH_Carbamoyltrnsfr"/>
</dbReference>
<dbReference type="InterPro" id="IPR038152">
    <property type="entry name" value="Carbam_trans_C_sf"/>
</dbReference>
<reference evidence="4 5" key="1">
    <citation type="journal article" date="2014" name="PLoS Genet.">
        <title>Phylogenetically driven sequencing of extremely halophilic archaea reveals strategies for static and dynamic osmo-response.</title>
        <authorList>
            <person name="Becker E.A."/>
            <person name="Seitzer P.M."/>
            <person name="Tritt A."/>
            <person name="Larsen D."/>
            <person name="Krusor M."/>
            <person name="Yao A.I."/>
            <person name="Wu D."/>
            <person name="Madern D."/>
            <person name="Eisen J.A."/>
            <person name="Darling A.E."/>
            <person name="Facciotti M.T."/>
        </authorList>
    </citation>
    <scope>NUCLEOTIDE SEQUENCE [LARGE SCALE GENOMIC DNA]</scope>
    <source>
        <strain evidence="4 5">DSM 1137</strain>
    </source>
</reference>
<dbReference type="InterPro" id="IPR003696">
    <property type="entry name" value="Carbtransf_dom"/>
</dbReference>
<dbReference type="PANTHER" id="PTHR34847:SF1">
    <property type="entry name" value="NODULATION PROTEIN U"/>
    <property type="match status" value="1"/>
</dbReference>
<dbReference type="GO" id="GO:0016740">
    <property type="term" value="F:transferase activity"/>
    <property type="evidence" value="ECO:0007669"/>
    <property type="project" value="UniProtKB-KW"/>
</dbReference>
<dbReference type="PANTHER" id="PTHR34847">
    <property type="entry name" value="NODULATION PROTEIN U"/>
    <property type="match status" value="1"/>
</dbReference>
<dbReference type="AlphaFoldDB" id="M0DKT3"/>
<dbReference type="Pfam" id="PF02543">
    <property type="entry name" value="Carbam_trans_N"/>
    <property type="match status" value="1"/>
</dbReference>
<proteinExistence type="inferred from homology"/>
<comment type="caution">
    <text evidence="4">The sequence shown here is derived from an EMBL/GenBank/DDBJ whole genome shotgun (WGS) entry which is preliminary data.</text>
</comment>
<dbReference type="InterPro" id="IPR031730">
    <property type="entry name" value="Carbam_trans_C"/>
</dbReference>
<feature type="domain" description="Carbamoyltransferase C-terminal" evidence="3">
    <location>
        <begin position="184"/>
        <end position="354"/>
    </location>
</feature>
<keyword evidence="5" id="KW-1185">Reference proteome</keyword>
<organism evidence="4 5">
    <name type="scientific">Halorubrum saccharovorum DSM 1137</name>
    <dbReference type="NCBI Taxonomy" id="1227484"/>
    <lineage>
        <taxon>Archaea</taxon>
        <taxon>Methanobacteriati</taxon>
        <taxon>Methanobacteriota</taxon>
        <taxon>Stenosarchaea group</taxon>
        <taxon>Halobacteria</taxon>
        <taxon>Halobacteriales</taxon>
        <taxon>Haloferacaceae</taxon>
        <taxon>Halorubrum</taxon>
    </lineage>
</organism>
<sequence length="354" mass="39799">MGLAPYGSENPEIESTLRDLIDVQAEYDVTPLTKSGSIRTGVEVLEEALGRERKSDTEQFTDWEKDLAFVTQKLLEEIVVDIPRQYTAELDTSNVALSGGVALNCKMNKEIMELDCVDNLFIQPVASDAGLAVGGGMIDQSPQSVPEMSTVYWGPEYSNDEIEALLQKNKVEYTEPAELSEFVASRIVDGKLVGWFQGRLEMGPRALGNRSIIADPRTVESRDRVNKYVKHREEWRPFAPSMLEEKADQFLVNQEESPYMIKTFDTDAESRDDITAVLHPGDNTTRPQTVRRDQNERYYDLISAFEEITDVPVLLNTSFNDHGEPIVTTPAEALKDFYGMGLDVLVLNDFVVEK</sequence>
<gene>
    <name evidence="4" type="ORF">C471_14687</name>
</gene>
<dbReference type="Pfam" id="PF16861">
    <property type="entry name" value="Carbam_trans_C"/>
    <property type="match status" value="1"/>
</dbReference>
<dbReference type="EMBL" id="AOJE01000070">
    <property type="protein sequence ID" value="ELZ36065.1"/>
    <property type="molecule type" value="Genomic_DNA"/>
</dbReference>
<evidence type="ECO:0000256" key="1">
    <source>
        <dbReference type="ARBA" id="ARBA00006129"/>
    </source>
</evidence>
<evidence type="ECO:0000259" key="2">
    <source>
        <dbReference type="Pfam" id="PF02543"/>
    </source>
</evidence>
<accession>M0DKT3</accession>
<dbReference type="Gene3D" id="3.90.870.20">
    <property type="entry name" value="Carbamoyltransferase, C-terminal domain"/>
    <property type="match status" value="1"/>
</dbReference>
<protein>
    <submittedName>
        <fullName evidence="4">Carbamoyltransferase</fullName>
    </submittedName>
</protein>
<feature type="domain" description="Carbamoyltransferase" evidence="2">
    <location>
        <begin position="1"/>
        <end position="135"/>
    </location>
</feature>
<evidence type="ECO:0000259" key="3">
    <source>
        <dbReference type="Pfam" id="PF16861"/>
    </source>
</evidence>
<comment type="similarity">
    <text evidence="1">Belongs to the NodU/CmcH family.</text>
</comment>
<evidence type="ECO:0000313" key="4">
    <source>
        <dbReference type="EMBL" id="ELZ36065.1"/>
    </source>
</evidence>
<dbReference type="PATRIC" id="fig|1227484.4.peg.2890"/>